<dbReference type="GO" id="GO:0005829">
    <property type="term" value="C:cytosol"/>
    <property type="evidence" value="ECO:0007669"/>
    <property type="project" value="TreeGrafter"/>
</dbReference>
<dbReference type="GO" id="GO:0046394">
    <property type="term" value="P:carboxylic acid biosynthetic process"/>
    <property type="evidence" value="ECO:0007669"/>
    <property type="project" value="UniProtKB-ARBA"/>
</dbReference>
<name>A0A844FE32_9FIRM</name>
<comment type="cofactor">
    <cofactor evidence="1">
        <name>pyridoxal 5'-phosphate</name>
        <dbReference type="ChEBI" id="CHEBI:597326"/>
    </cofactor>
</comment>
<accession>A0A844FE32</accession>
<dbReference type="InterPro" id="IPR043132">
    <property type="entry name" value="BCAT-like_C"/>
</dbReference>
<dbReference type="PANTHER" id="PTHR42743">
    <property type="entry name" value="AMINO-ACID AMINOTRANSFERASE"/>
    <property type="match status" value="1"/>
</dbReference>
<dbReference type="GO" id="GO:0008483">
    <property type="term" value="F:transaminase activity"/>
    <property type="evidence" value="ECO:0007669"/>
    <property type="project" value="UniProtKB-KW"/>
</dbReference>
<comment type="caution">
    <text evidence="3">The sequence shown here is derived from an EMBL/GenBank/DDBJ whole genome shotgun (WGS) entry which is preliminary data.</text>
</comment>
<dbReference type="Pfam" id="PF01063">
    <property type="entry name" value="Aminotran_4"/>
    <property type="match status" value="1"/>
</dbReference>
<reference evidence="3 4" key="1">
    <citation type="submission" date="2019-08" db="EMBL/GenBank/DDBJ databases">
        <title>In-depth cultivation of the pig gut microbiome towards novel bacterial diversity and tailored functional studies.</title>
        <authorList>
            <person name="Wylensek D."/>
            <person name="Hitch T.C.A."/>
            <person name="Clavel T."/>
        </authorList>
    </citation>
    <scope>NUCLEOTIDE SEQUENCE [LARGE SCALE GENOMIC DNA]</scope>
    <source>
        <strain evidence="3 4">Med78-601-WT-4W-RMD-3</strain>
    </source>
</reference>
<evidence type="ECO:0000313" key="3">
    <source>
        <dbReference type="EMBL" id="MSS42238.1"/>
    </source>
</evidence>
<dbReference type="EMBL" id="VULR01000001">
    <property type="protein sequence ID" value="MSS42238.1"/>
    <property type="molecule type" value="Genomic_DNA"/>
</dbReference>
<dbReference type="RefSeq" id="WP_154481538.1">
    <property type="nucleotide sequence ID" value="NZ_VULR01000001.1"/>
</dbReference>
<comment type="similarity">
    <text evidence="2">Belongs to the class-IV pyridoxal-phosphate-dependent aminotransferase family.</text>
</comment>
<keyword evidence="3" id="KW-0808">Transferase</keyword>
<dbReference type="Gene3D" id="3.20.10.10">
    <property type="entry name" value="D-amino Acid Aminotransferase, subunit A, domain 2"/>
    <property type="match status" value="1"/>
</dbReference>
<dbReference type="InterPro" id="IPR036038">
    <property type="entry name" value="Aminotransferase-like"/>
</dbReference>
<gene>
    <name evidence="3" type="ORF">FYJ27_00610</name>
</gene>
<dbReference type="InterPro" id="IPR050571">
    <property type="entry name" value="Class-IV_PLP-Dep_Aminotrnsfr"/>
</dbReference>
<dbReference type="PANTHER" id="PTHR42743:SF11">
    <property type="entry name" value="AMINODEOXYCHORISMATE LYASE"/>
    <property type="match status" value="1"/>
</dbReference>
<sequence length="280" mass="32977">MKKEAVKDYFILNEELISTKNMEIFENINKPYIYEVIRVIEGVPLFLEEHLDRMKKTAKIMDYNIDKTETEIRKDIKKLIQENRVRNSNIKLLCLDLEGKGQVFLTYFIESYHSNDKIYNEGVHTTLYNFGIEDQNTKISDVSFRERVDKKIKNKNAFEAFLVNKDGNITKGSRFDMFFVRGQKVYTVPYEKILLNVTRSHIINICEKINLELIEETIHVEDLYKIDGGFIIGTSINVIPIKSVDEFTYESVSDPIINKIKDMYLKEIKGYIDINKLEWI</sequence>
<evidence type="ECO:0000256" key="2">
    <source>
        <dbReference type="ARBA" id="ARBA00009320"/>
    </source>
</evidence>
<protein>
    <submittedName>
        <fullName evidence="3">Aminotransferase class IV</fullName>
    </submittedName>
</protein>
<dbReference type="AlphaFoldDB" id="A0A844FE32"/>
<organism evidence="3 4">
    <name type="scientific">Anaerosalibacter bizertensis</name>
    <dbReference type="NCBI Taxonomy" id="932217"/>
    <lineage>
        <taxon>Bacteria</taxon>
        <taxon>Bacillati</taxon>
        <taxon>Bacillota</taxon>
        <taxon>Tissierellia</taxon>
        <taxon>Tissierellales</taxon>
        <taxon>Sporanaerobacteraceae</taxon>
        <taxon>Anaerosalibacter</taxon>
    </lineage>
</organism>
<evidence type="ECO:0000313" key="4">
    <source>
        <dbReference type="Proteomes" id="UP000462760"/>
    </source>
</evidence>
<evidence type="ECO:0000256" key="1">
    <source>
        <dbReference type="ARBA" id="ARBA00001933"/>
    </source>
</evidence>
<dbReference type="SUPFAM" id="SSF56752">
    <property type="entry name" value="D-aminoacid aminotransferase-like PLP-dependent enzymes"/>
    <property type="match status" value="1"/>
</dbReference>
<dbReference type="OrthoDB" id="9805628at2"/>
<dbReference type="InterPro" id="IPR043131">
    <property type="entry name" value="BCAT-like_N"/>
</dbReference>
<proteinExistence type="inferred from homology"/>
<dbReference type="Gene3D" id="3.30.470.10">
    <property type="match status" value="1"/>
</dbReference>
<dbReference type="InterPro" id="IPR001544">
    <property type="entry name" value="Aminotrans_IV"/>
</dbReference>
<dbReference type="CDD" id="cd00449">
    <property type="entry name" value="PLPDE_IV"/>
    <property type="match status" value="1"/>
</dbReference>
<dbReference type="Proteomes" id="UP000462760">
    <property type="component" value="Unassembled WGS sequence"/>
</dbReference>
<keyword evidence="3" id="KW-0032">Aminotransferase</keyword>